<reference evidence="1" key="1">
    <citation type="submission" date="2021-06" db="EMBL/GenBank/DDBJ databases">
        <authorList>
            <person name="Kallberg Y."/>
            <person name="Tangrot J."/>
            <person name="Rosling A."/>
        </authorList>
    </citation>
    <scope>NUCLEOTIDE SEQUENCE</scope>
    <source>
        <strain evidence="1">IA702</strain>
    </source>
</reference>
<accession>A0A9N9C0K2</accession>
<proteinExistence type="predicted"/>
<feature type="non-terminal residue" evidence="1">
    <location>
        <position position="1"/>
    </location>
</feature>
<dbReference type="Proteomes" id="UP000789572">
    <property type="component" value="Unassembled WGS sequence"/>
</dbReference>
<organism evidence="1 2">
    <name type="scientific">Paraglomus occultum</name>
    <dbReference type="NCBI Taxonomy" id="144539"/>
    <lineage>
        <taxon>Eukaryota</taxon>
        <taxon>Fungi</taxon>
        <taxon>Fungi incertae sedis</taxon>
        <taxon>Mucoromycota</taxon>
        <taxon>Glomeromycotina</taxon>
        <taxon>Glomeromycetes</taxon>
        <taxon>Paraglomerales</taxon>
        <taxon>Paraglomeraceae</taxon>
        <taxon>Paraglomus</taxon>
    </lineage>
</organism>
<sequence length="137" mass="15468">VDRYEEALKTYVLRPERKGKAIAQEKSTRRLVRRHLEENITLPCLAGSNNYERVNWITDLAGSGHGQYILANRGDVTFRINRYRVAPGSAGIVYGGKHVLRYSDYTYYFGLPGARRRPPLTSPPLPSPPPPQSCVIL</sequence>
<evidence type="ECO:0000313" key="1">
    <source>
        <dbReference type="EMBL" id="CAG8587351.1"/>
    </source>
</evidence>
<keyword evidence="2" id="KW-1185">Reference proteome</keyword>
<dbReference type="AlphaFoldDB" id="A0A9N9C0K2"/>
<comment type="caution">
    <text evidence="1">The sequence shown here is derived from an EMBL/GenBank/DDBJ whole genome shotgun (WGS) entry which is preliminary data.</text>
</comment>
<dbReference type="EMBL" id="CAJVPJ010001344">
    <property type="protein sequence ID" value="CAG8587351.1"/>
    <property type="molecule type" value="Genomic_DNA"/>
</dbReference>
<evidence type="ECO:0000313" key="2">
    <source>
        <dbReference type="Proteomes" id="UP000789572"/>
    </source>
</evidence>
<name>A0A9N9C0K2_9GLOM</name>
<protein>
    <submittedName>
        <fullName evidence="1">1798_t:CDS:1</fullName>
    </submittedName>
</protein>
<gene>
    <name evidence="1" type="ORF">POCULU_LOCUS6792</name>
</gene>